<name>A0ABY8LGL2_9RHOB</name>
<gene>
    <name evidence="1" type="ORF">P8627_04505</name>
</gene>
<sequence>MSQPPGIGHNSGADLRGYTGRLHQWRRARRALLGAALPIEVVRLRVARAAALGLDYRTYAGIRATTGRDVTALLFSSNALGMIRRAELDAARAAKLAAVAAERGVLVHPPLPVTAPDPLDFTARAPGFAEPWSALRDRLRAVLAGRGLPADAVVMVGDTAFEREWCAAIRAAGYVPASRYFAGI</sequence>
<dbReference type="Proteomes" id="UP001243420">
    <property type="component" value="Chromosome"/>
</dbReference>
<dbReference type="EMBL" id="CP122537">
    <property type="protein sequence ID" value="WGH79533.1"/>
    <property type="molecule type" value="Genomic_DNA"/>
</dbReference>
<evidence type="ECO:0000313" key="2">
    <source>
        <dbReference type="Proteomes" id="UP001243420"/>
    </source>
</evidence>
<proteinExistence type="predicted"/>
<keyword evidence="2" id="KW-1185">Reference proteome</keyword>
<evidence type="ECO:0000313" key="1">
    <source>
        <dbReference type="EMBL" id="WGH79533.1"/>
    </source>
</evidence>
<accession>A0ABY8LGL2</accession>
<reference evidence="1 2" key="1">
    <citation type="submission" date="2023-04" db="EMBL/GenBank/DDBJ databases">
        <title>Jannaschia ovalis sp. nov., a marine bacterium isolated from sea tidal flat.</title>
        <authorList>
            <person name="Kwon D.Y."/>
            <person name="Kim J.-J."/>
        </authorList>
    </citation>
    <scope>NUCLEOTIDE SEQUENCE [LARGE SCALE GENOMIC DNA]</scope>
    <source>
        <strain evidence="1 2">GRR-S6-38</strain>
    </source>
</reference>
<protein>
    <submittedName>
        <fullName evidence="1">Uncharacterized protein</fullName>
    </submittedName>
</protein>
<dbReference type="RefSeq" id="WP_279966417.1">
    <property type="nucleotide sequence ID" value="NZ_CP122537.1"/>
</dbReference>
<organism evidence="1 2">
    <name type="scientific">Jannaschia ovalis</name>
    <dbReference type="NCBI Taxonomy" id="3038773"/>
    <lineage>
        <taxon>Bacteria</taxon>
        <taxon>Pseudomonadati</taxon>
        <taxon>Pseudomonadota</taxon>
        <taxon>Alphaproteobacteria</taxon>
        <taxon>Rhodobacterales</taxon>
        <taxon>Roseobacteraceae</taxon>
        <taxon>Jannaschia</taxon>
    </lineage>
</organism>